<dbReference type="Pfam" id="PF12697">
    <property type="entry name" value="Abhydrolase_6"/>
    <property type="match status" value="1"/>
</dbReference>
<dbReference type="Proteomes" id="UP000030392">
    <property type="component" value="Unassembled WGS sequence"/>
</dbReference>
<dbReference type="PANTHER" id="PTHR46438">
    <property type="entry name" value="ALPHA/BETA-HYDROLASES SUPERFAMILY PROTEIN"/>
    <property type="match status" value="1"/>
</dbReference>
<dbReference type="Gene3D" id="3.40.50.1820">
    <property type="entry name" value="alpha/beta hydrolase"/>
    <property type="match status" value="1"/>
</dbReference>
<evidence type="ECO:0000313" key="2">
    <source>
        <dbReference type="EMBL" id="KGG21911.1"/>
    </source>
</evidence>
<dbReference type="AlphaFoldDB" id="A0A0A2C6B6"/>
<dbReference type="SUPFAM" id="SSF53474">
    <property type="entry name" value="alpha/beta-Hydrolases"/>
    <property type="match status" value="1"/>
</dbReference>
<organism evidence="2 3">
    <name type="scientific">Prochlorococcus marinus str. PAC1</name>
    <dbReference type="NCBI Taxonomy" id="59924"/>
    <lineage>
        <taxon>Bacteria</taxon>
        <taxon>Bacillati</taxon>
        <taxon>Cyanobacteriota</taxon>
        <taxon>Cyanophyceae</taxon>
        <taxon>Synechococcales</taxon>
        <taxon>Prochlorococcaceae</taxon>
        <taxon>Prochlorococcus</taxon>
    </lineage>
</organism>
<reference evidence="3" key="1">
    <citation type="journal article" date="2014" name="Sci. Data">
        <title>Genomes of diverse isolates of the marine cyanobacterium Prochlorococcus.</title>
        <authorList>
            <person name="Biller S."/>
            <person name="Berube P."/>
            <person name="Thompson J."/>
            <person name="Kelly L."/>
            <person name="Roggensack S."/>
            <person name="Awad L."/>
            <person name="Roache-Johnson K."/>
            <person name="Ding H."/>
            <person name="Giovannoni S.J."/>
            <person name="Moore L.R."/>
            <person name="Chisholm S.W."/>
        </authorList>
    </citation>
    <scope>NUCLEOTIDE SEQUENCE [LARGE SCALE GENOMIC DNA]</scope>
    <source>
        <strain evidence="3">PAC1</strain>
    </source>
</reference>
<sequence>MKQFWNWKNYQIAWQVEETSNDSGIAIVLIHGFGACKEHWRFNQKTISSIAPSYALDLIGFGDSSKPNSQILYEEKTSENFNYCFDNWSQLVYDFCNEIVKQPVLLIGNSIGGVIALNTSKKLSQKALGVILIDCAQRTMDDKRLAEQSLLMRFLRPVIKTFVRQRLFSSNIFNIAAKPKFIAKILEVAYPSRNNVDEELIDTLFKPTQSKGAPEAFRGFINLFDDYLAPNLLKEMNTSVHLIWGEKDPWEPVNEAQKWFKTFECIKSLDIISDAGHCPHDEMPEKVNPILIKIIQEAI</sequence>
<comment type="caution">
    <text evidence="2">The sequence shown here is derived from an EMBL/GenBank/DDBJ whole genome shotgun (WGS) entry which is preliminary data.</text>
</comment>
<evidence type="ECO:0000313" key="3">
    <source>
        <dbReference type="Proteomes" id="UP000030392"/>
    </source>
</evidence>
<feature type="domain" description="AB hydrolase-1" evidence="1">
    <location>
        <begin position="27"/>
        <end position="288"/>
    </location>
</feature>
<dbReference type="PANTHER" id="PTHR46438:SF12">
    <property type="entry name" value="ALPHA_BETA-HYDROLASES SUPERFAMILY PROTEIN"/>
    <property type="match status" value="1"/>
</dbReference>
<name>A0A0A2C6B6_PROMR</name>
<gene>
    <name evidence="2" type="ORF">EV03_0230</name>
</gene>
<accession>A0A0A2C6B6</accession>
<keyword evidence="2" id="KW-0378">Hydrolase</keyword>
<evidence type="ECO:0000259" key="1">
    <source>
        <dbReference type="Pfam" id="PF12697"/>
    </source>
</evidence>
<protein>
    <submittedName>
        <fullName evidence="2">Putative alpha/beta hydrolase</fullName>
    </submittedName>
</protein>
<dbReference type="RefSeq" id="WP_036904414.1">
    <property type="nucleotide sequence ID" value="NZ_CP138967.1"/>
</dbReference>
<dbReference type="InterPro" id="IPR029058">
    <property type="entry name" value="AB_hydrolase_fold"/>
</dbReference>
<dbReference type="GO" id="GO:0016787">
    <property type="term" value="F:hydrolase activity"/>
    <property type="evidence" value="ECO:0007669"/>
    <property type="project" value="UniProtKB-KW"/>
</dbReference>
<proteinExistence type="predicted"/>
<dbReference type="InterPro" id="IPR000073">
    <property type="entry name" value="AB_hydrolase_1"/>
</dbReference>
<dbReference type="EMBL" id="JNAX01000004">
    <property type="protein sequence ID" value="KGG21911.1"/>
    <property type="molecule type" value="Genomic_DNA"/>
</dbReference>